<evidence type="ECO:0000256" key="3">
    <source>
        <dbReference type="ARBA" id="ARBA00023186"/>
    </source>
</evidence>
<dbReference type="AlphaFoldDB" id="A0A1A7NZ93"/>
<evidence type="ECO:0000313" key="5">
    <source>
        <dbReference type="EMBL" id="OBW94314.1"/>
    </source>
</evidence>
<evidence type="ECO:0000256" key="4">
    <source>
        <dbReference type="HAMAP-Rule" id="MF_01384"/>
    </source>
</evidence>
<dbReference type="GO" id="GO:0005737">
    <property type="term" value="C:cytoplasm"/>
    <property type="evidence" value="ECO:0007669"/>
    <property type="project" value="UniProtKB-SubCell"/>
</dbReference>
<evidence type="ECO:0000256" key="1">
    <source>
        <dbReference type="ARBA" id="ARBA00007177"/>
    </source>
</evidence>
<evidence type="ECO:0000313" key="6">
    <source>
        <dbReference type="Proteomes" id="UP000092649"/>
    </source>
</evidence>
<proteinExistence type="inferred from homology"/>
<organism evidence="5 6">
    <name type="scientific">Gallibacterium salpingitidis</name>
    <dbReference type="NCBI Taxonomy" id="505341"/>
    <lineage>
        <taxon>Bacteria</taxon>
        <taxon>Pseudomonadati</taxon>
        <taxon>Pseudomonadota</taxon>
        <taxon>Gammaproteobacteria</taxon>
        <taxon>Pasteurellales</taxon>
        <taxon>Pasteurellaceae</taxon>
        <taxon>Gallibacterium</taxon>
    </lineage>
</organism>
<evidence type="ECO:0000256" key="2">
    <source>
        <dbReference type="ARBA" id="ARBA00022988"/>
    </source>
</evidence>
<comment type="similarity">
    <text evidence="1 4">Belongs to the UreD family.</text>
</comment>
<dbReference type="PANTHER" id="PTHR33643:SF1">
    <property type="entry name" value="UREASE ACCESSORY PROTEIN D"/>
    <property type="match status" value="1"/>
</dbReference>
<keyword evidence="2 4" id="KW-0996">Nickel insertion</keyword>
<dbReference type="PATRIC" id="fig|505341.3.peg.1273"/>
<accession>A0A1A7NZ93</accession>
<dbReference type="HAMAP" id="MF_01384">
    <property type="entry name" value="UreD"/>
    <property type="match status" value="1"/>
</dbReference>
<dbReference type="InterPro" id="IPR002669">
    <property type="entry name" value="UreD"/>
</dbReference>
<comment type="subcellular location">
    <subcellularLocation>
        <location evidence="4">Cytoplasm</location>
    </subcellularLocation>
</comment>
<dbReference type="EMBL" id="JTJL01000027">
    <property type="protein sequence ID" value="OBW94314.1"/>
    <property type="molecule type" value="Genomic_DNA"/>
</dbReference>
<dbReference type="RefSeq" id="WP_066107670.1">
    <property type="nucleotide sequence ID" value="NZ_JTJL01000027.1"/>
</dbReference>
<protein>
    <recommendedName>
        <fullName evidence="4">Urease accessory protein UreD</fullName>
    </recommendedName>
</protein>
<comment type="subunit">
    <text evidence="4">UreD, UreF and UreG form a complex that acts as a GTP-hydrolysis-dependent molecular chaperone, activating the urease apoprotein by helping to assemble the nickel containing metallocenter of UreC. The UreE protein probably delivers the nickel.</text>
</comment>
<keyword evidence="6" id="KW-1185">Reference proteome</keyword>
<keyword evidence="3 4" id="KW-0143">Chaperone</keyword>
<dbReference type="Proteomes" id="UP000092649">
    <property type="component" value="Unassembled WGS sequence"/>
</dbReference>
<reference evidence="5 6" key="1">
    <citation type="submission" date="2014-11" db="EMBL/GenBank/DDBJ databases">
        <title>Pan-genome of Gallibacterium spp.</title>
        <authorList>
            <person name="Kudirkiene E."/>
            <person name="Bojesen A.M."/>
        </authorList>
    </citation>
    <scope>NUCLEOTIDE SEQUENCE [LARGE SCALE GENOMIC DNA]</scope>
    <source>
        <strain evidence="5 6">F150</strain>
    </source>
</reference>
<dbReference type="GO" id="GO:0016151">
    <property type="term" value="F:nickel cation binding"/>
    <property type="evidence" value="ECO:0007669"/>
    <property type="project" value="UniProtKB-UniRule"/>
</dbReference>
<dbReference type="Pfam" id="PF01774">
    <property type="entry name" value="UreD"/>
    <property type="match status" value="1"/>
</dbReference>
<comment type="caution">
    <text evidence="5">The sequence shown here is derived from an EMBL/GenBank/DDBJ whole genome shotgun (WGS) entry which is preliminary data.</text>
</comment>
<gene>
    <name evidence="4" type="primary">ureD</name>
    <name evidence="5" type="ORF">QS62_06335</name>
</gene>
<comment type="function">
    <text evidence="4">Required for maturation of urease via the functional incorporation of the urease nickel metallocenter.</text>
</comment>
<dbReference type="PANTHER" id="PTHR33643">
    <property type="entry name" value="UREASE ACCESSORY PROTEIN D"/>
    <property type="match status" value="1"/>
</dbReference>
<name>A0A1A7NZ93_9PAST</name>
<dbReference type="OrthoDB" id="9807968at2"/>
<keyword evidence="4" id="KW-0963">Cytoplasm</keyword>
<sequence length="267" mass="30305">MQSQLILSTKLTAANTTQIDDYFVSPPFKLMTLPSTHQLKAVQMSSSPGLLAGDKLFIQLRLAENTDLALTTQAFTRVQSMNENEWAEQHSEFHLAKNSRLFYLPHPLVLHKDSALKQTTTITMADNSQLIYGEIVAIGRVLNQERFAFRQFSSYLKITHQDRPLLIDRIQWHPAKMNLTALSQMEDFSHQGTFVYLNLAADTLTLKQQLAELQQSYATEQQLLIGFSLLNDGGFTIRVLGHRAETIEKFFLQIGERLCCSFPGNII</sequence>